<feature type="region of interest" description="Disordered" evidence="1">
    <location>
        <begin position="1"/>
        <end position="20"/>
    </location>
</feature>
<dbReference type="AlphaFoldDB" id="A0A1X6NTK8"/>
<evidence type="ECO:0000256" key="1">
    <source>
        <dbReference type="SAM" id="MobiDB-lite"/>
    </source>
</evidence>
<proteinExistence type="predicted"/>
<evidence type="ECO:0000313" key="3">
    <source>
        <dbReference type="Proteomes" id="UP000218209"/>
    </source>
</evidence>
<organism evidence="2 3">
    <name type="scientific">Porphyra umbilicalis</name>
    <name type="common">Purple laver</name>
    <name type="synonym">Red alga</name>
    <dbReference type="NCBI Taxonomy" id="2786"/>
    <lineage>
        <taxon>Eukaryota</taxon>
        <taxon>Rhodophyta</taxon>
        <taxon>Bangiophyceae</taxon>
        <taxon>Bangiales</taxon>
        <taxon>Bangiaceae</taxon>
        <taxon>Porphyra</taxon>
    </lineage>
</organism>
<name>A0A1X6NTK8_PORUM</name>
<sequence length="133" mass="13617">MVDGAGEEVEGGGSSVTVPLADPRAAKGRAGAGSSATASGGTVGGLGAAADAIHLTRSCGGGGNKPWLGWVDHRERVGGWVGQTVRVANDAMHEETRPWLPPSFEATRRHRVGARGRWGLGGGAEHGAWIKTW</sequence>
<dbReference type="EMBL" id="KV919098">
    <property type="protein sequence ID" value="OSX71931.1"/>
    <property type="molecule type" value="Genomic_DNA"/>
</dbReference>
<reference evidence="2 3" key="1">
    <citation type="submission" date="2017-03" db="EMBL/GenBank/DDBJ databases">
        <title>WGS assembly of Porphyra umbilicalis.</title>
        <authorList>
            <person name="Brawley S.H."/>
            <person name="Blouin N.A."/>
            <person name="Ficko-Blean E."/>
            <person name="Wheeler G.L."/>
            <person name="Lohr M."/>
            <person name="Goodson H.V."/>
            <person name="Jenkins J.W."/>
            <person name="Blaby-Haas C.E."/>
            <person name="Helliwell K.E."/>
            <person name="Chan C."/>
            <person name="Marriage T."/>
            <person name="Bhattacharya D."/>
            <person name="Klein A.S."/>
            <person name="Badis Y."/>
            <person name="Brodie J."/>
            <person name="Cao Y."/>
            <person name="Collen J."/>
            <person name="Dittami S.M."/>
            <person name="Gachon C.M."/>
            <person name="Green B.R."/>
            <person name="Karpowicz S."/>
            <person name="Kim J.W."/>
            <person name="Kudahl U."/>
            <person name="Lin S."/>
            <person name="Michel G."/>
            <person name="Mittag M."/>
            <person name="Olson B.J."/>
            <person name="Pangilinan J."/>
            <person name="Peng Y."/>
            <person name="Qiu H."/>
            <person name="Shu S."/>
            <person name="Singer J.T."/>
            <person name="Smith A.G."/>
            <person name="Sprecher B.N."/>
            <person name="Wagner V."/>
            <person name="Wang W."/>
            <person name="Wang Z.-Y."/>
            <person name="Yan J."/>
            <person name="Yarish C."/>
            <person name="Zoeuner-Riek S."/>
            <person name="Zhuang Y."/>
            <person name="Zou Y."/>
            <person name="Lindquist E.A."/>
            <person name="Grimwood J."/>
            <person name="Barry K."/>
            <person name="Rokhsar D.S."/>
            <person name="Schmutz J."/>
            <person name="Stiller J.W."/>
            <person name="Grossman A.R."/>
            <person name="Prochnik S.E."/>
        </authorList>
    </citation>
    <scope>NUCLEOTIDE SEQUENCE [LARGE SCALE GENOMIC DNA]</scope>
    <source>
        <strain evidence="2">4086291</strain>
    </source>
</reference>
<evidence type="ECO:0000313" key="2">
    <source>
        <dbReference type="EMBL" id="OSX71931.1"/>
    </source>
</evidence>
<keyword evidence="3" id="KW-1185">Reference proteome</keyword>
<feature type="region of interest" description="Disordered" evidence="1">
    <location>
        <begin position="25"/>
        <end position="46"/>
    </location>
</feature>
<protein>
    <submittedName>
        <fullName evidence="2">Uncharacterized protein</fullName>
    </submittedName>
</protein>
<accession>A0A1X6NTK8</accession>
<gene>
    <name evidence="2" type="ORF">BU14_0489s0009</name>
</gene>
<dbReference type="Proteomes" id="UP000218209">
    <property type="component" value="Unassembled WGS sequence"/>
</dbReference>
<feature type="compositionally biased region" description="Acidic residues" evidence="1">
    <location>
        <begin position="1"/>
        <end position="10"/>
    </location>
</feature>
<feature type="compositionally biased region" description="Low complexity" evidence="1">
    <location>
        <begin position="28"/>
        <end position="40"/>
    </location>
</feature>